<dbReference type="InterPro" id="IPR016270">
    <property type="entry name" value="PGS1"/>
</dbReference>
<comment type="similarity">
    <text evidence="3 11">Belongs to the CDP-alcohol phosphatidyltransferase class-II family.</text>
</comment>
<dbReference type="RefSeq" id="XP_008474546.1">
    <property type="nucleotide sequence ID" value="XM_008476324.1"/>
</dbReference>
<dbReference type="SMART" id="SM00155">
    <property type="entry name" value="PLDc"/>
    <property type="match status" value="2"/>
</dbReference>
<reference evidence="14" key="1">
    <citation type="submission" date="2025-08" db="UniProtKB">
        <authorList>
            <consortium name="RefSeq"/>
        </authorList>
    </citation>
    <scope>IDENTIFICATION</scope>
</reference>
<keyword evidence="9 11" id="KW-1208">Phospholipid metabolism</keyword>
<keyword evidence="11" id="KW-0067">ATP-binding</keyword>
<evidence type="ECO:0000256" key="2">
    <source>
        <dbReference type="ARBA" id="ARBA00005042"/>
    </source>
</evidence>
<dbReference type="PANTHER" id="PTHR12586">
    <property type="entry name" value="CDP-DIACYLGLYCEROL--SERINE O-PHOSPHATIDYLTRANSFERASE"/>
    <property type="match status" value="1"/>
</dbReference>
<dbReference type="SUPFAM" id="SSF56024">
    <property type="entry name" value="Phospholipase D/nuclease"/>
    <property type="match status" value="1"/>
</dbReference>
<feature type="domain" description="PLD phosphodiesterase" evidence="12">
    <location>
        <begin position="50"/>
        <end position="76"/>
    </location>
</feature>
<dbReference type="PaxDb" id="121845-A0A1S3D4Z4"/>
<dbReference type="AlphaFoldDB" id="A0A1S3D4Z4"/>
<evidence type="ECO:0000256" key="9">
    <source>
        <dbReference type="ARBA" id="ARBA00023264"/>
    </source>
</evidence>
<keyword evidence="7 11" id="KW-0443">Lipid metabolism</keyword>
<dbReference type="Gene3D" id="3.30.870.10">
    <property type="entry name" value="Endonuclease Chain A"/>
    <property type="match status" value="2"/>
</dbReference>
<keyword evidence="5 11" id="KW-0808">Transferase</keyword>
<keyword evidence="8 11" id="KW-0594">Phospholipid biosynthesis</keyword>
<evidence type="ECO:0000256" key="7">
    <source>
        <dbReference type="ARBA" id="ARBA00023098"/>
    </source>
</evidence>
<accession>A0A1S3D4Z4</accession>
<dbReference type="Proteomes" id="UP000079169">
    <property type="component" value="Unplaced"/>
</dbReference>
<keyword evidence="11" id="KW-0547">Nucleotide-binding</keyword>
<dbReference type="GO" id="GO:0008444">
    <property type="term" value="F:CDP-diacylglycerol-glycerol-3-phosphate 3-phosphatidyltransferase activity"/>
    <property type="evidence" value="ECO:0007669"/>
    <property type="project" value="UniProtKB-EC"/>
</dbReference>
<name>A0A1S3D4Z4_DIACI</name>
<comment type="catalytic activity">
    <reaction evidence="10 11">
        <text>a CDP-1,2-diacyl-sn-glycerol + sn-glycerol 3-phosphate = a 1,2-diacyl-sn-glycero-3-phospho-(1'-sn-glycero-3'-phosphate) + CMP + H(+)</text>
        <dbReference type="Rhea" id="RHEA:12593"/>
        <dbReference type="ChEBI" id="CHEBI:15378"/>
        <dbReference type="ChEBI" id="CHEBI:57597"/>
        <dbReference type="ChEBI" id="CHEBI:58332"/>
        <dbReference type="ChEBI" id="CHEBI:60110"/>
        <dbReference type="ChEBI" id="CHEBI:60377"/>
        <dbReference type="EC" id="2.7.8.5"/>
    </reaction>
</comment>
<dbReference type="PANTHER" id="PTHR12586:SF1">
    <property type="entry name" value="CDP-DIACYLGLYCEROL--GLYCEROL-3-PHOSPHATE 3-PHOSPHATIDYLTRANSFERASE, MITOCHONDRIAL"/>
    <property type="match status" value="1"/>
</dbReference>
<keyword evidence="4 11" id="KW-0444">Lipid biosynthesis</keyword>
<evidence type="ECO:0000313" key="13">
    <source>
        <dbReference type="Proteomes" id="UP000079169"/>
    </source>
</evidence>
<evidence type="ECO:0000256" key="10">
    <source>
        <dbReference type="ARBA" id="ARBA00048586"/>
    </source>
</evidence>
<evidence type="ECO:0000256" key="11">
    <source>
        <dbReference type="RuleBase" id="RU365024"/>
    </source>
</evidence>
<keyword evidence="6" id="KW-0677">Repeat</keyword>
<dbReference type="OMA" id="CAMTSEC"/>
<evidence type="ECO:0000313" key="14">
    <source>
        <dbReference type="RefSeq" id="XP_008474546.1"/>
    </source>
</evidence>
<proteinExistence type="inferred from homology"/>
<organism evidence="13 14">
    <name type="scientific">Diaphorina citri</name>
    <name type="common">Asian citrus psyllid</name>
    <dbReference type="NCBI Taxonomy" id="121845"/>
    <lineage>
        <taxon>Eukaryota</taxon>
        <taxon>Metazoa</taxon>
        <taxon>Ecdysozoa</taxon>
        <taxon>Arthropoda</taxon>
        <taxon>Hexapoda</taxon>
        <taxon>Insecta</taxon>
        <taxon>Pterygota</taxon>
        <taxon>Neoptera</taxon>
        <taxon>Paraneoptera</taxon>
        <taxon>Hemiptera</taxon>
        <taxon>Sternorrhyncha</taxon>
        <taxon>Psylloidea</taxon>
        <taxon>Psyllidae</taxon>
        <taxon>Diaphorininae</taxon>
        <taxon>Diaphorina</taxon>
    </lineage>
</organism>
<dbReference type="GeneID" id="103511596"/>
<comment type="pathway">
    <text evidence="2 11">Phospholipid metabolism; phosphatidylglycerol biosynthesis; phosphatidylglycerol from CDP-diacylglycerol: step 1/2.</text>
</comment>
<comment type="function">
    <text evidence="1 11">Functions in the biosynthesis of the anionic phospholipids phosphatidylglycerol and cardiolipin.</text>
</comment>
<evidence type="ECO:0000256" key="6">
    <source>
        <dbReference type="ARBA" id="ARBA00022737"/>
    </source>
</evidence>
<dbReference type="GO" id="GO:0005524">
    <property type="term" value="F:ATP binding"/>
    <property type="evidence" value="ECO:0007669"/>
    <property type="project" value="UniProtKB-KW"/>
</dbReference>
<evidence type="ECO:0000256" key="5">
    <source>
        <dbReference type="ARBA" id="ARBA00022679"/>
    </source>
</evidence>
<keyword evidence="11" id="KW-0496">Mitochondrion</keyword>
<evidence type="ECO:0000256" key="8">
    <source>
        <dbReference type="ARBA" id="ARBA00023209"/>
    </source>
</evidence>
<evidence type="ECO:0000256" key="4">
    <source>
        <dbReference type="ARBA" id="ARBA00022516"/>
    </source>
</evidence>
<dbReference type="CDD" id="cd09137">
    <property type="entry name" value="PLDc_PGS1_euk_2"/>
    <property type="match status" value="1"/>
</dbReference>
<sequence>MPCTRGDVNSKTLLSPIVKQFSHNCHVSFYHTPDLRWPLNRLLPHRYNELIGLQHMKFYLIDNCVIITGANLSGDYFTSRQDRYMIIQDHKPLSDFFDDLSRVLCKISFQLTPDGKFILDKEFPLSPVSVTQRGEYLKRSRSLVLDMYDGYRTRNTTAVSPALSSTQPPDTWLAPLIELPPLHIQLDSRVTKLILSLARDGSCVSLGTGYFNLTQEYVRAMLDKPRVNYSVLMAHPTANGFLGARGAAGGIPYAYTALAARFLSRVSNLKVAMFEYVRSGWTYHAKGLWYSESPGSKPVLTLIGSPNFGKWSRILFCIYYLR</sequence>
<dbReference type="GO" id="GO:0005739">
    <property type="term" value="C:mitochondrion"/>
    <property type="evidence" value="ECO:0007669"/>
    <property type="project" value="UniProtKB-SubCell"/>
</dbReference>
<keyword evidence="13" id="KW-1185">Reference proteome</keyword>
<dbReference type="InterPro" id="IPR001736">
    <property type="entry name" value="PLipase_D/transphosphatidylase"/>
</dbReference>
<dbReference type="CTD" id="9489"/>
<dbReference type="UniPathway" id="UPA00084">
    <property type="reaction ID" value="UER00503"/>
</dbReference>
<dbReference type="EC" id="2.7.8.5" evidence="11"/>
<gene>
    <name evidence="14" type="primary">LOC103511596</name>
</gene>
<dbReference type="GO" id="GO:0032049">
    <property type="term" value="P:cardiolipin biosynthetic process"/>
    <property type="evidence" value="ECO:0007669"/>
    <property type="project" value="InterPro"/>
</dbReference>
<evidence type="ECO:0000256" key="3">
    <source>
        <dbReference type="ARBA" id="ARBA00010682"/>
    </source>
</evidence>
<evidence type="ECO:0000259" key="12">
    <source>
        <dbReference type="PROSITE" id="PS50035"/>
    </source>
</evidence>
<dbReference type="PROSITE" id="PS50035">
    <property type="entry name" value="PLD"/>
    <property type="match status" value="1"/>
</dbReference>
<evidence type="ECO:0000256" key="1">
    <source>
        <dbReference type="ARBA" id="ARBA00003537"/>
    </source>
</evidence>
<dbReference type="STRING" id="121845.A0A1S3D4Z4"/>
<protein>
    <recommendedName>
        <fullName evidence="11">CDP-diacylglycerol--glycerol-3-phosphate 3-phosphatidyltransferase</fullName>
        <ecNumber evidence="11">2.7.8.5</ecNumber>
    </recommendedName>
</protein>
<comment type="subcellular location">
    <subcellularLocation>
        <location evidence="11">Mitochondrion</location>
    </subcellularLocation>
</comment>
<dbReference type="KEGG" id="dci:103511596"/>